<proteinExistence type="predicted"/>
<dbReference type="Proteomes" id="UP000278981">
    <property type="component" value="Unassembled WGS sequence"/>
</dbReference>
<protein>
    <recommendedName>
        <fullName evidence="3">ATP-grasp domain-containing protein</fullName>
    </recommendedName>
</protein>
<dbReference type="AlphaFoldDB" id="A0A3N9XEQ1"/>
<evidence type="ECO:0008006" key="3">
    <source>
        <dbReference type="Google" id="ProtNLM"/>
    </source>
</evidence>
<evidence type="ECO:0000313" key="1">
    <source>
        <dbReference type="EMBL" id="RQX11438.1"/>
    </source>
</evidence>
<comment type="caution">
    <text evidence="1">The sequence shown here is derived from an EMBL/GenBank/DDBJ whole genome shotgun (WGS) entry which is preliminary data.</text>
</comment>
<sequence>MTKIIILTDYRDTFYSTARTQHGLCTMDVARVVRSFDDAGLRPQVMQYADLDLSTDLHGIPVLYTSSEDRGLQYKSWIEDLVLAMEAAGARTIPSFRFLRAHHNKVMMEALRTQLFPKEAARLHTYSFGTYEELEAADLVGPWPKVIKPASGAGSTGVASAVNRGELLRAARGLSWSGSLDEAAREHGRRLLLRRRRHHPRCLHRQKFVVQDLIPGMAGDFKVLRMGSRYYTLYRRNRPGDFRASGSGDFNFHDTAGVDQEALLDYAEYVSDRLATPLASLDIGFDGTDFHLFEFQCLHFGTVTAEKSTHYYARSHGTWQRVPEDCDIEAVFCQAIVDYLRA</sequence>
<gene>
    <name evidence="1" type="ORF">DDE19_30885</name>
</gene>
<dbReference type="OrthoDB" id="1704979at2"/>
<name>A0A3N9XEQ1_9ACTN</name>
<dbReference type="SUPFAM" id="SSF56059">
    <property type="entry name" value="Glutathione synthetase ATP-binding domain-like"/>
    <property type="match status" value="1"/>
</dbReference>
<organism evidence="1 2">
    <name type="scientific">Micromonospora ureilytica</name>
    <dbReference type="NCBI Taxonomy" id="709868"/>
    <lineage>
        <taxon>Bacteria</taxon>
        <taxon>Bacillati</taxon>
        <taxon>Actinomycetota</taxon>
        <taxon>Actinomycetes</taxon>
        <taxon>Micromonosporales</taxon>
        <taxon>Micromonosporaceae</taxon>
        <taxon>Micromonospora</taxon>
    </lineage>
</organism>
<dbReference type="EMBL" id="QDGB01000371">
    <property type="protein sequence ID" value="RQX11438.1"/>
    <property type="molecule type" value="Genomic_DNA"/>
</dbReference>
<accession>A0A3N9XEQ1</accession>
<dbReference type="RefSeq" id="WP_124822766.1">
    <property type="nucleotide sequence ID" value="NZ_QDGB01000371.1"/>
</dbReference>
<reference evidence="1 2" key="1">
    <citation type="submission" date="2018-04" db="EMBL/GenBank/DDBJ databases">
        <title>Micromonosporas from Atacama Desert.</title>
        <authorList>
            <person name="Carro L."/>
            <person name="Klenk H.-P."/>
            <person name="Goodfellow M."/>
        </authorList>
    </citation>
    <scope>NUCLEOTIDE SEQUENCE [LARGE SCALE GENOMIC DNA]</scope>
    <source>
        <strain evidence="1 2">LB19</strain>
    </source>
</reference>
<evidence type="ECO:0000313" key="2">
    <source>
        <dbReference type="Proteomes" id="UP000278981"/>
    </source>
</evidence>